<comment type="subcellular location">
    <subcellularLocation>
        <location evidence="6">Cytoplasm</location>
    </subcellularLocation>
</comment>
<evidence type="ECO:0000256" key="4">
    <source>
        <dbReference type="ARBA" id="ARBA00022840"/>
    </source>
</evidence>
<keyword evidence="2 6" id="KW-0235">DNA replication</keyword>
<comment type="caution">
    <text evidence="8">The sequence shown here is derived from an EMBL/GenBank/DDBJ whole genome shotgun (WGS) entry which is preliminary data.</text>
</comment>
<name>A0A1V5T2L3_9BACT</name>
<keyword evidence="6" id="KW-0227">DNA damage</keyword>
<dbReference type="PANTHER" id="PTHR32182:SF0">
    <property type="entry name" value="DNA REPLICATION AND REPAIR PROTEIN RECF"/>
    <property type="match status" value="1"/>
</dbReference>
<gene>
    <name evidence="6 8" type="primary">recF</name>
    <name evidence="8" type="ORF">BWY41_00419</name>
</gene>
<accession>A0A1V5T2L3</accession>
<evidence type="ECO:0000256" key="2">
    <source>
        <dbReference type="ARBA" id="ARBA00022705"/>
    </source>
</evidence>
<dbReference type="EMBL" id="MWBQ01000025">
    <property type="protein sequence ID" value="OQA61025.1"/>
    <property type="molecule type" value="Genomic_DNA"/>
</dbReference>
<keyword evidence="4 6" id="KW-0067">ATP-binding</keyword>
<dbReference type="GO" id="GO:0005524">
    <property type="term" value="F:ATP binding"/>
    <property type="evidence" value="ECO:0007669"/>
    <property type="project" value="UniProtKB-UniRule"/>
</dbReference>
<dbReference type="Pfam" id="PF13175">
    <property type="entry name" value="AAA_15"/>
    <property type="match status" value="1"/>
</dbReference>
<organism evidence="8">
    <name type="scientific">Candidatus Atribacter allofermentans</name>
    <dbReference type="NCBI Taxonomy" id="1852833"/>
    <lineage>
        <taxon>Bacteria</taxon>
        <taxon>Pseudomonadati</taxon>
        <taxon>Atribacterota</taxon>
        <taxon>Atribacteria</taxon>
        <taxon>Atribacterales</taxon>
        <taxon>Atribacteraceae</taxon>
        <taxon>Atribacter</taxon>
    </lineage>
</organism>
<evidence type="ECO:0000256" key="1">
    <source>
        <dbReference type="ARBA" id="ARBA00022490"/>
    </source>
</evidence>
<dbReference type="Gene3D" id="1.20.1050.90">
    <property type="entry name" value="RecF/RecN/SMC, N-terminal domain"/>
    <property type="match status" value="1"/>
</dbReference>
<evidence type="ECO:0000313" key="8">
    <source>
        <dbReference type="EMBL" id="OQA61025.1"/>
    </source>
</evidence>
<comment type="similarity">
    <text evidence="6">Belongs to the RecF family.</text>
</comment>
<dbReference type="PANTHER" id="PTHR32182">
    <property type="entry name" value="DNA REPLICATION AND REPAIR PROTEIN RECF"/>
    <property type="match status" value="1"/>
</dbReference>
<dbReference type="GO" id="GO:0003697">
    <property type="term" value="F:single-stranded DNA binding"/>
    <property type="evidence" value="ECO:0007669"/>
    <property type="project" value="UniProtKB-UniRule"/>
</dbReference>
<evidence type="ECO:0000256" key="5">
    <source>
        <dbReference type="ARBA" id="ARBA00023125"/>
    </source>
</evidence>
<keyword evidence="3 6" id="KW-0547">Nucleotide-binding</keyword>
<dbReference type="Gene3D" id="3.40.50.300">
    <property type="entry name" value="P-loop containing nucleotide triphosphate hydrolases"/>
    <property type="match status" value="1"/>
</dbReference>
<keyword evidence="6" id="KW-0742">SOS response</keyword>
<reference evidence="8" key="1">
    <citation type="submission" date="2017-02" db="EMBL/GenBank/DDBJ databases">
        <title>Delving into the versatile metabolic prowess of the omnipresent phylum Bacteroidetes.</title>
        <authorList>
            <person name="Nobu M.K."/>
            <person name="Mei R."/>
            <person name="Narihiro T."/>
            <person name="Kuroda K."/>
            <person name="Liu W.-T."/>
        </authorList>
    </citation>
    <scope>NUCLEOTIDE SEQUENCE</scope>
    <source>
        <strain evidence="8">ADurb.Bin276</strain>
    </source>
</reference>
<dbReference type="InterPro" id="IPR001238">
    <property type="entry name" value="DNA-binding_RecF"/>
</dbReference>
<comment type="function">
    <text evidence="6">The RecF protein is involved in DNA metabolism; it is required for DNA replication and normal SOS inducibility. RecF binds preferentially to single-stranded, linear DNA. It also seems to bind ATP.</text>
</comment>
<dbReference type="GO" id="GO:0006260">
    <property type="term" value="P:DNA replication"/>
    <property type="evidence" value="ECO:0007669"/>
    <property type="project" value="UniProtKB-UniRule"/>
</dbReference>
<keyword evidence="1 6" id="KW-0963">Cytoplasm</keyword>
<dbReference type="AlphaFoldDB" id="A0A1V5T2L3"/>
<keyword evidence="6" id="KW-0234">DNA repair</keyword>
<sequence>MLIQELKCINWRNLEKLNLSFSNHLIILQGKNAQGKTNLLEAIYFLSRGRSFRRAKDQEMVTWGESYSYLGAKVGEDGTYFWKEVSIQPGQKKEWKINGHPGSGRRGIWLVGYFPSDHEIVAGPPQNRREYIDEAIGFIYFAHAALVKQYEGLLSRRNYLLREHASDDLIETYTEKLIHVGKKIIQGRLEYLRLYTPLIKEFYYRLGMNNQSLILRYQPFGYHLDNEGGIHMEKGFEMVKEEEREREITIIGPHRDEIVFEKNGREFRTFGSQGEKKSLALSIKLAEMSVIQLIKKSKVIMIFDDVFSELDQSHQDLLLEEILNQGQVFISTTQENDDWARKRKNRVTVLNVEKGKIIMGKCNE</sequence>
<dbReference type="GO" id="GO:0005737">
    <property type="term" value="C:cytoplasm"/>
    <property type="evidence" value="ECO:0007669"/>
    <property type="project" value="UniProtKB-SubCell"/>
</dbReference>
<evidence type="ECO:0000256" key="6">
    <source>
        <dbReference type="HAMAP-Rule" id="MF_00365"/>
    </source>
</evidence>
<dbReference type="GO" id="GO:0000731">
    <property type="term" value="P:DNA synthesis involved in DNA repair"/>
    <property type="evidence" value="ECO:0007669"/>
    <property type="project" value="TreeGrafter"/>
</dbReference>
<dbReference type="NCBIfam" id="TIGR00611">
    <property type="entry name" value="recf"/>
    <property type="match status" value="1"/>
</dbReference>
<dbReference type="HAMAP" id="MF_00365">
    <property type="entry name" value="RecF"/>
    <property type="match status" value="1"/>
</dbReference>
<dbReference type="GO" id="GO:0006302">
    <property type="term" value="P:double-strand break repair"/>
    <property type="evidence" value="ECO:0007669"/>
    <property type="project" value="TreeGrafter"/>
</dbReference>
<protein>
    <recommendedName>
        <fullName evidence="6">DNA replication and repair protein RecF</fullName>
    </recommendedName>
</protein>
<feature type="domain" description="Endonuclease GajA/Old nuclease/RecF-like AAA" evidence="7">
    <location>
        <begin position="1"/>
        <end position="143"/>
    </location>
</feature>
<dbReference type="Proteomes" id="UP000485569">
    <property type="component" value="Unassembled WGS sequence"/>
</dbReference>
<evidence type="ECO:0000256" key="3">
    <source>
        <dbReference type="ARBA" id="ARBA00022741"/>
    </source>
</evidence>
<keyword evidence="5 6" id="KW-0238">DNA-binding</keyword>
<feature type="binding site" evidence="6">
    <location>
        <begin position="30"/>
        <end position="37"/>
    </location>
    <ligand>
        <name>ATP</name>
        <dbReference type="ChEBI" id="CHEBI:30616"/>
    </ligand>
</feature>
<dbReference type="GO" id="GO:0009432">
    <property type="term" value="P:SOS response"/>
    <property type="evidence" value="ECO:0007669"/>
    <property type="project" value="UniProtKB-UniRule"/>
</dbReference>
<dbReference type="SUPFAM" id="SSF52540">
    <property type="entry name" value="P-loop containing nucleoside triphosphate hydrolases"/>
    <property type="match status" value="1"/>
</dbReference>
<dbReference type="InterPro" id="IPR027417">
    <property type="entry name" value="P-loop_NTPase"/>
</dbReference>
<dbReference type="InterPro" id="IPR041685">
    <property type="entry name" value="AAA_GajA/Old/RecF-like"/>
</dbReference>
<evidence type="ECO:0000259" key="7">
    <source>
        <dbReference type="Pfam" id="PF13175"/>
    </source>
</evidence>
<dbReference type="InterPro" id="IPR042174">
    <property type="entry name" value="RecF_2"/>
</dbReference>
<proteinExistence type="inferred from homology"/>